<dbReference type="OrthoDB" id="2679642at2"/>
<dbReference type="SUPFAM" id="SSF160755">
    <property type="entry name" value="YugN-like"/>
    <property type="match status" value="1"/>
</dbReference>
<dbReference type="Pfam" id="PF08868">
    <property type="entry name" value="YugN"/>
    <property type="match status" value="1"/>
</dbReference>
<gene>
    <name evidence="1" type="ORF">DL897_06260</name>
</gene>
<sequence>MIFHEVKTKGIRKKFKELEEIMEKLGFIRWTWDYEKATYDLLLTTDDAEYYLRLRADVVDVVNNKQLEHPAALLELGTPVFVQHFFPHGLDDSVEVPAALDSQVKEKLAELEKALSV</sequence>
<dbReference type="InterPro" id="IPR036491">
    <property type="entry name" value="YugN-like_sf"/>
</dbReference>
<evidence type="ECO:0000313" key="1">
    <source>
        <dbReference type="EMBL" id="RAL25678.1"/>
    </source>
</evidence>
<dbReference type="AlphaFoldDB" id="A0A364K5X9"/>
<dbReference type="EMBL" id="QJKK01000003">
    <property type="protein sequence ID" value="RAL25678.1"/>
    <property type="molecule type" value="Genomic_DNA"/>
</dbReference>
<evidence type="ECO:0008006" key="3">
    <source>
        <dbReference type="Google" id="ProtNLM"/>
    </source>
</evidence>
<name>A0A364K5X9_9BACL</name>
<dbReference type="Proteomes" id="UP000251213">
    <property type="component" value="Unassembled WGS sequence"/>
</dbReference>
<dbReference type="InterPro" id="IPR014967">
    <property type="entry name" value="Uncharacterised_YugN-like"/>
</dbReference>
<protein>
    <recommendedName>
        <fullName evidence="3">YugN-like family protein</fullName>
    </recommendedName>
</protein>
<comment type="caution">
    <text evidence="1">The sequence shown here is derived from an EMBL/GenBank/DDBJ whole genome shotgun (WGS) entry which is preliminary data.</text>
</comment>
<dbReference type="Gene3D" id="3.30.310.100">
    <property type="entry name" value="YugN-like"/>
    <property type="match status" value="1"/>
</dbReference>
<reference evidence="1 2" key="2">
    <citation type="submission" date="2018-06" db="EMBL/GenBank/DDBJ databases">
        <authorList>
            <person name="Zhirakovskaya E."/>
        </authorList>
    </citation>
    <scope>NUCLEOTIDE SEQUENCE [LARGE SCALE GENOMIC DNA]</scope>
    <source>
        <strain evidence="1 2">FBKL4.011</strain>
    </source>
</reference>
<dbReference type="RefSeq" id="WP_113658292.1">
    <property type="nucleotide sequence ID" value="NZ_KZ845665.1"/>
</dbReference>
<accession>A0A364K5X9</accession>
<keyword evidence="2" id="KW-1185">Reference proteome</keyword>
<organism evidence="1 2">
    <name type="scientific">Thermoflavimicrobium daqui</name>
    <dbReference type="NCBI Taxonomy" id="2137476"/>
    <lineage>
        <taxon>Bacteria</taxon>
        <taxon>Bacillati</taxon>
        <taxon>Bacillota</taxon>
        <taxon>Bacilli</taxon>
        <taxon>Bacillales</taxon>
        <taxon>Thermoactinomycetaceae</taxon>
        <taxon>Thermoflavimicrobium</taxon>
    </lineage>
</organism>
<reference evidence="1 2" key="1">
    <citation type="submission" date="2018-06" db="EMBL/GenBank/DDBJ databases">
        <title>Thermoflavimicrobium daqus sp. nov., a thermophilic microbe isolated from Moutai-flavour Daqu.</title>
        <authorList>
            <person name="Wang X."/>
            <person name="Zhou H."/>
        </authorList>
    </citation>
    <scope>NUCLEOTIDE SEQUENCE [LARGE SCALE GENOMIC DNA]</scope>
    <source>
        <strain evidence="1 2">FBKL4.011</strain>
    </source>
</reference>
<proteinExistence type="predicted"/>
<evidence type="ECO:0000313" key="2">
    <source>
        <dbReference type="Proteomes" id="UP000251213"/>
    </source>
</evidence>